<feature type="region of interest" description="Disordered" evidence="5">
    <location>
        <begin position="51"/>
        <end position="86"/>
    </location>
</feature>
<comment type="caution">
    <text evidence="7">The sequence shown here is derived from an EMBL/GenBank/DDBJ whole genome shotgun (WGS) entry which is preliminary data.</text>
</comment>
<accession>A0A9P4M3E1</accession>
<evidence type="ECO:0000313" key="8">
    <source>
        <dbReference type="Proteomes" id="UP000799772"/>
    </source>
</evidence>
<keyword evidence="2" id="KW-0472">Membrane</keyword>
<dbReference type="GO" id="GO:0006914">
    <property type="term" value="P:autophagy"/>
    <property type="evidence" value="ECO:0007669"/>
    <property type="project" value="TreeGrafter"/>
</dbReference>
<dbReference type="AlphaFoldDB" id="A0A9P4M3E1"/>
<dbReference type="GO" id="GO:0034058">
    <property type="term" value="P:endosomal vesicle fusion"/>
    <property type="evidence" value="ECO:0007669"/>
    <property type="project" value="TreeGrafter"/>
</dbReference>
<dbReference type="InterPro" id="IPR032914">
    <property type="entry name" value="Vam6/VPS39/TRAP1"/>
</dbReference>
<name>A0A9P4M3E1_9PEZI</name>
<evidence type="ECO:0000313" key="7">
    <source>
        <dbReference type="EMBL" id="KAF2093177.1"/>
    </source>
</evidence>
<protein>
    <submittedName>
        <fullName evidence="7">Vacuolar morphogenesis protein-like protein AvaB</fullName>
    </submittedName>
</protein>
<feature type="region of interest" description="Disordered" evidence="5">
    <location>
        <begin position="468"/>
        <end position="548"/>
    </location>
</feature>
<dbReference type="PROSITE" id="PS50236">
    <property type="entry name" value="CHCR"/>
    <property type="match status" value="1"/>
</dbReference>
<dbReference type="GO" id="GO:0006886">
    <property type="term" value="P:intracellular protein transport"/>
    <property type="evidence" value="ECO:0007669"/>
    <property type="project" value="UniProtKB-UniRule"/>
</dbReference>
<comment type="subcellular location">
    <subcellularLocation>
        <location evidence="1">Endomembrane system</location>
        <topology evidence="1">Peripheral membrane protein</topology>
    </subcellularLocation>
</comment>
<keyword evidence="8" id="KW-1185">Reference proteome</keyword>
<comment type="similarity">
    <text evidence="3">Belongs to the VAM6/VPS39 family.</text>
</comment>
<evidence type="ECO:0000256" key="3">
    <source>
        <dbReference type="ARBA" id="ARBA00038201"/>
    </source>
</evidence>
<dbReference type="GO" id="GO:0000329">
    <property type="term" value="C:fungal-type vacuole membrane"/>
    <property type="evidence" value="ECO:0007669"/>
    <property type="project" value="TreeGrafter"/>
</dbReference>
<sequence>MLSAFTARPIVELKQRDKSKIESILAYGDRVFVGLNTGSLRIYRVNETPEDDLNHQRDASTATATATATDGSEANGNDVQAKPPPKPRLVDLLREEEKFAKRGVQQLAIIKEANLLLSLSDGYVSLHDVQSYALQSRLEKTKGASVFAVTSNIVKDAQTGIPSIVSRLAVAVKRKIILWKWADMEMVEEGEGEGKGEISLPASVKSLTWASATKVLAGMDPGFVLVDVDSGSITDINKPGSNIGAVDAGVRFGAINSSGMSYMGMGGWVPKPMATKLAEGEMLLAKDVNTLFIDADDGKARDKRQIPWAQAPETVGYSYPYLLALQPAAKGALEVRNPDTLSLLQTIALPNAGVLHVPQPNISLAHAAKGFLVASERVVWRMAALDYDSQIEELIGKERFDEAISLLGMLEDTLLKDKEGKLREVRILKAHALFEARRYRQAFEYFSEAKAPPERVISLYPRSIAGDLAPEESVKDEESVAGEEDGSAEASKAMLGTTPSSTVGKSLLGLGRSGHSRADSDTSSIRSGKGGSAFDSSPSKSKESVTGRGMEGKDFAVAVNELCRFLVQIHGQLLKVLNPDGSLKEDTPHNKENSTIYPLIMHLLNSSSDSDDWTQQLKDVATLVDTTLFKAYMLVNPGLAGSLFRLSNFCDPAVVTEKLYESSRYTDLIDFLQGKKLHREALTLLAKFGKCEEMKEEEVMPQLRGPRRTVQYLQMLPPEMIDVILEFTEWPVRADRGMGMEVFIADTENAETLPRHKVLDFLASIDDDLAVRYLEHIIDELDDMTAAFHQRLVELYLKTVKDKESGEEKKKAELRDKLLSFLQKSGEYNKWRIFQMLPADDPDFYEARAVVLSKMGQHKQALSIYVFQLRDYEKAEEYVVPRQLF</sequence>
<organism evidence="7 8">
    <name type="scientific">Rhizodiscina lignyota</name>
    <dbReference type="NCBI Taxonomy" id="1504668"/>
    <lineage>
        <taxon>Eukaryota</taxon>
        <taxon>Fungi</taxon>
        <taxon>Dikarya</taxon>
        <taxon>Ascomycota</taxon>
        <taxon>Pezizomycotina</taxon>
        <taxon>Dothideomycetes</taxon>
        <taxon>Pleosporomycetidae</taxon>
        <taxon>Aulographales</taxon>
        <taxon>Rhizodiscinaceae</taxon>
        <taxon>Rhizodiscina</taxon>
    </lineage>
</organism>
<evidence type="ECO:0000259" key="6">
    <source>
        <dbReference type="PROSITE" id="PS50219"/>
    </source>
</evidence>
<dbReference type="Proteomes" id="UP000799772">
    <property type="component" value="Unassembled WGS sequence"/>
</dbReference>
<dbReference type="PANTHER" id="PTHR12894:SF49">
    <property type="entry name" value="VAM6_VPS39-LIKE PROTEIN"/>
    <property type="match status" value="1"/>
</dbReference>
<gene>
    <name evidence="7" type="ORF">NA57DRAFT_48576</name>
</gene>
<dbReference type="PANTHER" id="PTHR12894">
    <property type="entry name" value="CNH DOMAIN CONTAINING"/>
    <property type="match status" value="1"/>
</dbReference>
<dbReference type="EMBL" id="ML978139">
    <property type="protein sequence ID" value="KAF2093177.1"/>
    <property type="molecule type" value="Genomic_DNA"/>
</dbReference>
<dbReference type="InterPro" id="IPR019452">
    <property type="entry name" value="VPS39/TGF_beta_rcpt-assoc_1"/>
</dbReference>
<evidence type="ECO:0000256" key="2">
    <source>
        <dbReference type="ARBA" id="ARBA00023136"/>
    </source>
</evidence>
<feature type="repeat" description="CHCR" evidence="4">
    <location>
        <begin position="746"/>
        <end position="885"/>
    </location>
</feature>
<proteinExistence type="inferred from homology"/>
<dbReference type="Pfam" id="PF10366">
    <property type="entry name" value="Vps39_1"/>
    <property type="match status" value="1"/>
</dbReference>
<evidence type="ECO:0000256" key="5">
    <source>
        <dbReference type="SAM" id="MobiDB-lite"/>
    </source>
</evidence>
<dbReference type="InterPro" id="IPR001180">
    <property type="entry name" value="CNH_dom"/>
</dbReference>
<dbReference type="GO" id="GO:0012505">
    <property type="term" value="C:endomembrane system"/>
    <property type="evidence" value="ECO:0007669"/>
    <property type="project" value="UniProtKB-SubCell"/>
</dbReference>
<dbReference type="InterPro" id="IPR000547">
    <property type="entry name" value="Clathrin_H-chain/VPS_repeat"/>
</dbReference>
<dbReference type="PROSITE" id="PS50219">
    <property type="entry name" value="CNH"/>
    <property type="match status" value="1"/>
</dbReference>
<dbReference type="OrthoDB" id="5325112at2759"/>
<dbReference type="Pfam" id="PF00780">
    <property type="entry name" value="CNH"/>
    <property type="match status" value="1"/>
</dbReference>
<evidence type="ECO:0000256" key="4">
    <source>
        <dbReference type="PROSITE-ProRule" id="PRU01006"/>
    </source>
</evidence>
<feature type="domain" description="CNH" evidence="6">
    <location>
        <begin position="18"/>
        <end position="362"/>
    </location>
</feature>
<feature type="compositionally biased region" description="Low complexity" evidence="5">
    <location>
        <begin position="59"/>
        <end position="69"/>
    </location>
</feature>
<evidence type="ECO:0000256" key="1">
    <source>
        <dbReference type="ARBA" id="ARBA00004184"/>
    </source>
</evidence>
<reference evidence="7" key="1">
    <citation type="journal article" date="2020" name="Stud. Mycol.">
        <title>101 Dothideomycetes genomes: a test case for predicting lifestyles and emergence of pathogens.</title>
        <authorList>
            <person name="Haridas S."/>
            <person name="Albert R."/>
            <person name="Binder M."/>
            <person name="Bloem J."/>
            <person name="Labutti K."/>
            <person name="Salamov A."/>
            <person name="Andreopoulos B."/>
            <person name="Baker S."/>
            <person name="Barry K."/>
            <person name="Bills G."/>
            <person name="Bluhm B."/>
            <person name="Cannon C."/>
            <person name="Castanera R."/>
            <person name="Culley D."/>
            <person name="Daum C."/>
            <person name="Ezra D."/>
            <person name="Gonzalez J."/>
            <person name="Henrissat B."/>
            <person name="Kuo A."/>
            <person name="Liang C."/>
            <person name="Lipzen A."/>
            <person name="Lutzoni F."/>
            <person name="Magnuson J."/>
            <person name="Mondo S."/>
            <person name="Nolan M."/>
            <person name="Ohm R."/>
            <person name="Pangilinan J."/>
            <person name="Park H.-J."/>
            <person name="Ramirez L."/>
            <person name="Alfaro M."/>
            <person name="Sun H."/>
            <person name="Tritt A."/>
            <person name="Yoshinaga Y."/>
            <person name="Zwiers L.-H."/>
            <person name="Turgeon B."/>
            <person name="Goodwin S."/>
            <person name="Spatafora J."/>
            <person name="Crous P."/>
            <person name="Grigoriev I."/>
        </authorList>
    </citation>
    <scope>NUCLEOTIDE SEQUENCE</scope>
    <source>
        <strain evidence="7">CBS 133067</strain>
    </source>
</reference>